<organism evidence="18 19">
    <name type="scientific">Hibiscus sabdariffa</name>
    <name type="common">roselle</name>
    <dbReference type="NCBI Taxonomy" id="183260"/>
    <lineage>
        <taxon>Eukaryota</taxon>
        <taxon>Viridiplantae</taxon>
        <taxon>Streptophyta</taxon>
        <taxon>Embryophyta</taxon>
        <taxon>Tracheophyta</taxon>
        <taxon>Spermatophyta</taxon>
        <taxon>Magnoliopsida</taxon>
        <taxon>eudicotyledons</taxon>
        <taxon>Gunneridae</taxon>
        <taxon>Pentapetalae</taxon>
        <taxon>rosids</taxon>
        <taxon>malvids</taxon>
        <taxon>Malvales</taxon>
        <taxon>Malvaceae</taxon>
        <taxon>Malvoideae</taxon>
        <taxon>Hibiscus</taxon>
    </lineage>
</organism>
<evidence type="ECO:0000256" key="6">
    <source>
        <dbReference type="ARBA" id="ARBA00023125"/>
    </source>
</evidence>
<dbReference type="EMBL" id="JBBPBN010000086">
    <property type="protein sequence ID" value="KAK8982081.1"/>
    <property type="molecule type" value="Genomic_DNA"/>
</dbReference>
<dbReference type="PROSITE" id="PS50071">
    <property type="entry name" value="HOMEOBOX_2"/>
    <property type="match status" value="1"/>
</dbReference>
<keyword evidence="13" id="KW-0812">Transmembrane</keyword>
<protein>
    <recommendedName>
        <fullName evidence="14">Homeobox-leucine zipper protein</fullName>
    </recommendedName>
    <alternativeName>
        <fullName evidence="14">HD-ZIP protein</fullName>
    </alternativeName>
    <alternativeName>
        <fullName evidence="14">Homeodomain transcription factor</fullName>
    </alternativeName>
</protein>
<dbReference type="InterPro" id="IPR036400">
    <property type="entry name" value="Cyt_B5-like_heme/steroid_sf"/>
</dbReference>
<dbReference type="InterPro" id="IPR003106">
    <property type="entry name" value="Leu_zip_homeo"/>
</dbReference>
<evidence type="ECO:0000256" key="10">
    <source>
        <dbReference type="ARBA" id="ARBA00025748"/>
    </source>
</evidence>
<keyword evidence="4 13" id="KW-0408">Iron</keyword>
<evidence type="ECO:0000256" key="14">
    <source>
        <dbReference type="RuleBase" id="RU369038"/>
    </source>
</evidence>
<feature type="domain" description="Homeobox" evidence="16">
    <location>
        <begin position="20"/>
        <end position="80"/>
    </location>
</feature>
<dbReference type="CDD" id="cd00086">
    <property type="entry name" value="homeodomain"/>
    <property type="match status" value="1"/>
</dbReference>
<evidence type="ECO:0000256" key="15">
    <source>
        <dbReference type="SAM" id="Coils"/>
    </source>
</evidence>
<keyword evidence="3 13" id="KW-0479">Metal-binding</keyword>
<evidence type="ECO:0000256" key="7">
    <source>
        <dbReference type="ARBA" id="ARBA00023155"/>
    </source>
</evidence>
<feature type="coiled-coil region" evidence="15">
    <location>
        <begin position="72"/>
        <end position="120"/>
    </location>
</feature>
<comment type="caution">
    <text evidence="18">The sequence shown here is derived from an EMBL/GenBank/DDBJ whole genome shotgun (WGS) entry which is preliminary data.</text>
</comment>
<dbReference type="Gene3D" id="3.10.120.10">
    <property type="entry name" value="Cytochrome b5-like heme/steroid binding domain"/>
    <property type="match status" value="1"/>
</dbReference>
<dbReference type="Pfam" id="PF02183">
    <property type="entry name" value="HALZ"/>
    <property type="match status" value="1"/>
</dbReference>
<reference evidence="18 19" key="1">
    <citation type="journal article" date="2024" name="G3 (Bethesda)">
        <title>Genome assembly of Hibiscus sabdariffa L. provides insights into metabolisms of medicinal natural products.</title>
        <authorList>
            <person name="Kim T."/>
        </authorList>
    </citation>
    <scope>NUCLEOTIDE SEQUENCE [LARGE SCALE GENOMIC DNA]</scope>
    <source>
        <strain evidence="18">TK-2024</strain>
        <tissue evidence="18">Old leaves</tissue>
    </source>
</reference>
<feature type="DNA-binding region" description="Homeobox" evidence="11">
    <location>
        <begin position="22"/>
        <end position="81"/>
    </location>
</feature>
<feature type="transmembrane region" description="Helical" evidence="13">
    <location>
        <begin position="353"/>
        <end position="372"/>
    </location>
</feature>
<dbReference type="Pfam" id="PF00173">
    <property type="entry name" value="Cyt-b5"/>
    <property type="match status" value="1"/>
</dbReference>
<proteinExistence type="inferred from homology"/>
<dbReference type="SUPFAM" id="SSF46689">
    <property type="entry name" value="Homeodomain-like"/>
    <property type="match status" value="1"/>
</dbReference>
<evidence type="ECO:0000256" key="3">
    <source>
        <dbReference type="ARBA" id="ARBA00022723"/>
    </source>
</evidence>
<accession>A0ABR2P187</accession>
<dbReference type="Gene3D" id="1.10.10.60">
    <property type="entry name" value="Homeodomain-like"/>
    <property type="match status" value="1"/>
</dbReference>
<keyword evidence="13" id="KW-1133">Transmembrane helix</keyword>
<dbReference type="PANTHER" id="PTHR24326">
    <property type="entry name" value="HOMEOBOX-LEUCINE ZIPPER PROTEIN"/>
    <property type="match status" value="1"/>
</dbReference>
<gene>
    <name evidence="18" type="ORF">V6N11_037258</name>
</gene>
<keyword evidence="7 11" id="KW-0371">Homeobox</keyword>
<evidence type="ECO:0000256" key="8">
    <source>
        <dbReference type="ARBA" id="ARBA00023163"/>
    </source>
</evidence>
<comment type="similarity">
    <text evidence="10 14">Belongs to the HD-ZIP homeobox family. Class I subfamily.</text>
</comment>
<dbReference type="InterPro" id="IPR017970">
    <property type="entry name" value="Homeobox_CS"/>
</dbReference>
<dbReference type="PROSITE" id="PS00191">
    <property type="entry name" value="CYTOCHROME_B5_1"/>
    <property type="match status" value="1"/>
</dbReference>
<dbReference type="PROSITE" id="PS50255">
    <property type="entry name" value="CYTOCHROME_B5_2"/>
    <property type="match status" value="1"/>
</dbReference>
<evidence type="ECO:0000256" key="13">
    <source>
        <dbReference type="RuleBase" id="RU362121"/>
    </source>
</evidence>
<dbReference type="Pfam" id="PF00046">
    <property type="entry name" value="Homeodomain"/>
    <property type="match status" value="1"/>
</dbReference>
<dbReference type="SUPFAM" id="SSF55856">
    <property type="entry name" value="Cytochrome b5-like heme/steroid binding domain"/>
    <property type="match status" value="1"/>
</dbReference>
<keyword evidence="15" id="KW-0175">Coiled coil</keyword>
<comment type="function">
    <text evidence="14">Transcription factor.</text>
</comment>
<keyword evidence="8 14" id="KW-0804">Transcription</keyword>
<evidence type="ECO:0000256" key="2">
    <source>
        <dbReference type="ARBA" id="ARBA00022617"/>
    </source>
</evidence>
<dbReference type="InterPro" id="IPR009057">
    <property type="entry name" value="Homeodomain-like_sf"/>
</dbReference>
<dbReference type="PRINTS" id="PR00363">
    <property type="entry name" value="CYTOCHROMEB5"/>
</dbReference>
<evidence type="ECO:0000256" key="4">
    <source>
        <dbReference type="ARBA" id="ARBA00023004"/>
    </source>
</evidence>
<keyword evidence="13" id="KW-0472">Membrane</keyword>
<dbReference type="PROSITE" id="PS00027">
    <property type="entry name" value="HOMEOBOX_1"/>
    <property type="match status" value="1"/>
</dbReference>
<dbReference type="InterPro" id="IPR018506">
    <property type="entry name" value="Cyt_B5_heme-BS"/>
</dbReference>
<dbReference type="InterPro" id="IPR001199">
    <property type="entry name" value="Cyt_B5-like_heme/steroid-bd"/>
</dbReference>
<evidence type="ECO:0000259" key="16">
    <source>
        <dbReference type="PROSITE" id="PS50071"/>
    </source>
</evidence>
<name>A0ABR2P187_9ROSI</name>
<keyword evidence="2 13" id="KW-0349">Heme</keyword>
<keyword evidence="19" id="KW-1185">Reference proteome</keyword>
<dbReference type="Proteomes" id="UP001396334">
    <property type="component" value="Unassembled WGS sequence"/>
</dbReference>
<evidence type="ECO:0000256" key="9">
    <source>
        <dbReference type="ARBA" id="ARBA00023242"/>
    </source>
</evidence>
<dbReference type="SMART" id="SM00389">
    <property type="entry name" value="HOX"/>
    <property type="match status" value="1"/>
</dbReference>
<comment type="subcellular location">
    <subcellularLocation>
        <location evidence="1 11 12">Nucleus</location>
    </subcellularLocation>
</comment>
<keyword evidence="5 14" id="KW-0805">Transcription regulation</keyword>
<dbReference type="InterPro" id="IPR045224">
    <property type="entry name" value="HDZip_class_I_plant"/>
</dbReference>
<feature type="domain" description="Cytochrome b5 heme-binding" evidence="17">
    <location>
        <begin position="245"/>
        <end position="321"/>
    </location>
</feature>
<evidence type="ECO:0000256" key="11">
    <source>
        <dbReference type="PROSITE-ProRule" id="PRU00108"/>
    </source>
</evidence>
<dbReference type="PANTHER" id="PTHR24326:SF604">
    <property type="entry name" value="HOMEOBOX-LEUCINE ZIPPER PROTEIN ATHB-7"/>
    <property type="match status" value="1"/>
</dbReference>
<evidence type="ECO:0000256" key="1">
    <source>
        <dbReference type="ARBA" id="ARBA00004123"/>
    </source>
</evidence>
<keyword evidence="6 11" id="KW-0238">DNA-binding</keyword>
<evidence type="ECO:0000313" key="18">
    <source>
        <dbReference type="EMBL" id="KAK8982081.1"/>
    </source>
</evidence>
<dbReference type="SMART" id="SM01117">
    <property type="entry name" value="Cyt-b5"/>
    <property type="match status" value="1"/>
</dbReference>
<evidence type="ECO:0000313" key="19">
    <source>
        <dbReference type="Proteomes" id="UP001396334"/>
    </source>
</evidence>
<dbReference type="InterPro" id="IPR001356">
    <property type="entry name" value="HD"/>
</dbReference>
<evidence type="ECO:0000256" key="5">
    <source>
        <dbReference type="ARBA" id="ARBA00023015"/>
    </source>
</evidence>
<keyword evidence="9 11" id="KW-0539">Nucleus</keyword>
<evidence type="ECO:0000256" key="12">
    <source>
        <dbReference type="RuleBase" id="RU000682"/>
    </source>
</evidence>
<comment type="similarity">
    <text evidence="13">Belongs to the cytochrome b5 family.</text>
</comment>
<evidence type="ECO:0000259" key="17">
    <source>
        <dbReference type="PROSITE" id="PS50255"/>
    </source>
</evidence>
<sequence length="380" mass="43182">MNMEDPFCGMTEVTTTKRKKIKSKNKRRFNDDQIRSLESIFESETRLDPRKKYQMAKDLGLQPRQVAIWFQNKRARRKSKELERDYNILQDNYNNLASMFEGLKKEKQALVSQLQKLNVLLKKPKDVKSESEEQLSLSTERSEHAPRVLSEEHQLISMVEAADGALTSPQDWHGFESDALFDHSGCGAPRVCSEIRRPSANSRNTDACDFRCSFEFIGAFEMACVPVLAEDMVDSRLVQVMGSGEKVFVYEDLVQHKDRNDCWLLISGKVYDVTQFLEEHPGGDEVLIAVAGKDATDDFEDIGHSDDARELMEKYCIGEVDSTTVPLRDTVKPRTSTPVTNQLNNDPGLLSKILQFLVPLLIIGFAFGLQFLGKKEKTET</sequence>